<accession>A0A2P2QQX2</accession>
<name>A0A2P2QQX2_RHIMU</name>
<proteinExistence type="predicted"/>
<dbReference type="EMBL" id="GGEC01088883">
    <property type="protein sequence ID" value="MBX69367.1"/>
    <property type="molecule type" value="Transcribed_RNA"/>
</dbReference>
<sequence length="30" mass="3394">MIGSTTSCMEKISNQFVEVLKLLSQHQNKV</sequence>
<protein>
    <submittedName>
        <fullName evidence="1">Uncharacterized protein</fullName>
    </submittedName>
</protein>
<reference evidence="1" key="1">
    <citation type="submission" date="2018-02" db="EMBL/GenBank/DDBJ databases">
        <title>Rhizophora mucronata_Transcriptome.</title>
        <authorList>
            <person name="Meera S.P."/>
            <person name="Sreeshan A."/>
            <person name="Augustine A."/>
        </authorList>
    </citation>
    <scope>NUCLEOTIDE SEQUENCE</scope>
    <source>
        <tissue evidence="1">Leaf</tissue>
    </source>
</reference>
<evidence type="ECO:0000313" key="1">
    <source>
        <dbReference type="EMBL" id="MBX69367.1"/>
    </source>
</evidence>
<dbReference type="AlphaFoldDB" id="A0A2P2QQX2"/>
<organism evidence="1">
    <name type="scientific">Rhizophora mucronata</name>
    <name type="common">Asiatic mangrove</name>
    <dbReference type="NCBI Taxonomy" id="61149"/>
    <lineage>
        <taxon>Eukaryota</taxon>
        <taxon>Viridiplantae</taxon>
        <taxon>Streptophyta</taxon>
        <taxon>Embryophyta</taxon>
        <taxon>Tracheophyta</taxon>
        <taxon>Spermatophyta</taxon>
        <taxon>Magnoliopsida</taxon>
        <taxon>eudicotyledons</taxon>
        <taxon>Gunneridae</taxon>
        <taxon>Pentapetalae</taxon>
        <taxon>rosids</taxon>
        <taxon>fabids</taxon>
        <taxon>Malpighiales</taxon>
        <taxon>Rhizophoraceae</taxon>
        <taxon>Rhizophora</taxon>
    </lineage>
</organism>